<proteinExistence type="predicted"/>
<feature type="signal peptide" evidence="1">
    <location>
        <begin position="1"/>
        <end position="18"/>
    </location>
</feature>
<name>A0ABS5R554_9HYPH</name>
<reference evidence="2" key="1">
    <citation type="submission" date="2021-05" db="EMBL/GenBank/DDBJ databases">
        <authorList>
            <person name="Sun Q."/>
            <person name="Inoue M."/>
        </authorList>
    </citation>
    <scope>NUCLEOTIDE SEQUENCE</scope>
    <source>
        <strain evidence="2">VKM B-3255</strain>
    </source>
</reference>
<organism evidence="2 3">
    <name type="scientific">Ancylobacter radicis</name>
    <dbReference type="NCBI Taxonomy" id="2836179"/>
    <lineage>
        <taxon>Bacteria</taxon>
        <taxon>Pseudomonadati</taxon>
        <taxon>Pseudomonadota</taxon>
        <taxon>Alphaproteobacteria</taxon>
        <taxon>Hyphomicrobiales</taxon>
        <taxon>Xanthobacteraceae</taxon>
        <taxon>Ancylobacter</taxon>
    </lineage>
</organism>
<protein>
    <submittedName>
        <fullName evidence="2">Uncharacterized protein</fullName>
    </submittedName>
</protein>
<keyword evidence="3" id="KW-1185">Reference proteome</keyword>
<evidence type="ECO:0000313" key="2">
    <source>
        <dbReference type="EMBL" id="MBS9475512.1"/>
    </source>
</evidence>
<dbReference type="Proteomes" id="UP001166585">
    <property type="component" value="Unassembled WGS sequence"/>
</dbReference>
<gene>
    <name evidence="2" type="ORF">KIP89_00115</name>
</gene>
<dbReference type="EMBL" id="JAHCQH010000003">
    <property type="protein sequence ID" value="MBS9475512.1"/>
    <property type="molecule type" value="Genomic_DNA"/>
</dbReference>
<keyword evidence="1" id="KW-0732">Signal</keyword>
<evidence type="ECO:0000313" key="3">
    <source>
        <dbReference type="Proteomes" id="UP001166585"/>
    </source>
</evidence>
<sequence>MRLIPCLISGLVVAAAFAAPAAGQSRPDSLRMSCAATAGMVRQQGQVVIGTGPNIYDRYVSNQRYCSQDETTVPVWLQTTDQNQCFIGYRCRERIIRQR</sequence>
<comment type="caution">
    <text evidence="2">The sequence shown here is derived from an EMBL/GenBank/DDBJ whole genome shotgun (WGS) entry which is preliminary data.</text>
</comment>
<dbReference type="RefSeq" id="WP_213753388.1">
    <property type="nucleotide sequence ID" value="NZ_JAHCQH010000003.1"/>
</dbReference>
<accession>A0ABS5R554</accession>
<evidence type="ECO:0000256" key="1">
    <source>
        <dbReference type="SAM" id="SignalP"/>
    </source>
</evidence>
<feature type="chain" id="PRO_5045837108" evidence="1">
    <location>
        <begin position="19"/>
        <end position="99"/>
    </location>
</feature>